<feature type="domain" description="N-acetyltransferase" evidence="1">
    <location>
        <begin position="7"/>
        <end position="168"/>
    </location>
</feature>
<protein>
    <submittedName>
        <fullName evidence="2">Acetyltransferase, GNAT family</fullName>
    </submittedName>
</protein>
<dbReference type="Pfam" id="PF13302">
    <property type="entry name" value="Acetyltransf_3"/>
    <property type="match status" value="1"/>
</dbReference>
<organism evidence="2 3">
    <name type="scientific">Clostridium celatum DSM 1785</name>
    <dbReference type="NCBI Taxonomy" id="545697"/>
    <lineage>
        <taxon>Bacteria</taxon>
        <taxon>Bacillati</taxon>
        <taxon>Bacillota</taxon>
        <taxon>Clostridia</taxon>
        <taxon>Eubacteriales</taxon>
        <taxon>Clostridiaceae</taxon>
        <taxon>Clostridium</taxon>
    </lineage>
</organism>
<keyword evidence="2" id="KW-0808">Transferase</keyword>
<dbReference type="RefSeq" id="WP_005211877.1">
    <property type="nucleotide sequence ID" value="NZ_KB291619.1"/>
</dbReference>
<dbReference type="InterPro" id="IPR016181">
    <property type="entry name" value="Acyl_CoA_acyltransferase"/>
</dbReference>
<dbReference type="InterPro" id="IPR000182">
    <property type="entry name" value="GNAT_dom"/>
</dbReference>
<dbReference type="Proteomes" id="UP000010420">
    <property type="component" value="Unassembled WGS sequence"/>
</dbReference>
<dbReference type="PANTHER" id="PTHR43415">
    <property type="entry name" value="SPERMIDINE N(1)-ACETYLTRANSFERASE"/>
    <property type="match status" value="1"/>
</dbReference>
<dbReference type="PANTHER" id="PTHR43415:SF3">
    <property type="entry name" value="GNAT-FAMILY ACETYLTRANSFERASE"/>
    <property type="match status" value="1"/>
</dbReference>
<dbReference type="GO" id="GO:0016747">
    <property type="term" value="F:acyltransferase activity, transferring groups other than amino-acyl groups"/>
    <property type="evidence" value="ECO:0007669"/>
    <property type="project" value="InterPro"/>
</dbReference>
<dbReference type="STRING" id="545697.HMPREF0216_01084"/>
<dbReference type="Gene3D" id="3.40.630.30">
    <property type="match status" value="1"/>
</dbReference>
<evidence type="ECO:0000313" key="3">
    <source>
        <dbReference type="Proteomes" id="UP000010420"/>
    </source>
</evidence>
<keyword evidence="3" id="KW-1185">Reference proteome</keyword>
<dbReference type="CDD" id="cd04301">
    <property type="entry name" value="NAT_SF"/>
    <property type="match status" value="1"/>
</dbReference>
<gene>
    <name evidence="2" type="ORF">HMPREF0216_01084</name>
</gene>
<dbReference type="AlphaFoldDB" id="L1QK62"/>
<reference evidence="2 3" key="1">
    <citation type="submission" date="2012-05" db="EMBL/GenBank/DDBJ databases">
        <authorList>
            <person name="Weinstock G."/>
            <person name="Sodergren E."/>
            <person name="Lobos E.A."/>
            <person name="Fulton L."/>
            <person name="Fulton R."/>
            <person name="Courtney L."/>
            <person name="Fronick C."/>
            <person name="O'Laughlin M."/>
            <person name="Godfrey J."/>
            <person name="Wilson R.M."/>
            <person name="Miner T."/>
            <person name="Farmer C."/>
            <person name="Delehaunty K."/>
            <person name="Cordes M."/>
            <person name="Minx P."/>
            <person name="Tomlinson C."/>
            <person name="Chen J."/>
            <person name="Wollam A."/>
            <person name="Pepin K.H."/>
            <person name="Bhonagiri V."/>
            <person name="Zhang X."/>
            <person name="Suruliraj S."/>
            <person name="Warren W."/>
            <person name="Mitreva M."/>
            <person name="Mardis E.R."/>
            <person name="Wilson R.K."/>
        </authorList>
    </citation>
    <scope>NUCLEOTIDE SEQUENCE [LARGE SCALE GENOMIC DNA]</scope>
    <source>
        <strain evidence="2 3">DSM 1785</strain>
    </source>
</reference>
<dbReference type="HOGENOM" id="CLU_013985_3_2_9"/>
<dbReference type="OrthoDB" id="9795206at2"/>
<sequence length="172" mass="20129">MIYGDKIYLRELIKEDIDVVYNLCSDGDVLKYNGGKSGIVSKEYIKDHLKYFNISSKKNYVIINKEGNVVGIIAYSQDKYAEGVYSIGITIGKKYWNRGYGKDSINTLLKYLFFKKRAHKIELEVVKENIQAIKCYKKFGFIEEGIRRKKYYYKDTYLDTVLMGLLKEEFKA</sequence>
<dbReference type="eggNOG" id="COG1670">
    <property type="taxonomic scope" value="Bacteria"/>
</dbReference>
<proteinExistence type="predicted"/>
<dbReference type="EMBL" id="AMEZ01000027">
    <property type="protein sequence ID" value="EKY27972.1"/>
    <property type="molecule type" value="Genomic_DNA"/>
</dbReference>
<dbReference type="PROSITE" id="PS51186">
    <property type="entry name" value="GNAT"/>
    <property type="match status" value="1"/>
</dbReference>
<dbReference type="PATRIC" id="fig|545697.3.peg.1066"/>
<dbReference type="SUPFAM" id="SSF55729">
    <property type="entry name" value="Acyl-CoA N-acyltransferases (Nat)"/>
    <property type="match status" value="1"/>
</dbReference>
<evidence type="ECO:0000313" key="2">
    <source>
        <dbReference type="EMBL" id="EKY27972.1"/>
    </source>
</evidence>
<comment type="caution">
    <text evidence="2">The sequence shown here is derived from an EMBL/GenBank/DDBJ whole genome shotgun (WGS) entry which is preliminary data.</text>
</comment>
<accession>L1QK62</accession>
<name>L1QK62_9CLOT</name>
<evidence type="ECO:0000259" key="1">
    <source>
        <dbReference type="PROSITE" id="PS51186"/>
    </source>
</evidence>